<keyword evidence="2" id="KW-1185">Reference proteome</keyword>
<organism evidence="1 2">
    <name type="scientific">Rhodococcus sacchari</name>
    <dbReference type="NCBI Taxonomy" id="2962047"/>
    <lineage>
        <taxon>Bacteria</taxon>
        <taxon>Bacillati</taxon>
        <taxon>Actinomycetota</taxon>
        <taxon>Actinomycetes</taxon>
        <taxon>Mycobacteriales</taxon>
        <taxon>Nocardiaceae</taxon>
        <taxon>Rhodococcus</taxon>
    </lineage>
</organism>
<protein>
    <submittedName>
        <fullName evidence="1">Uncharacterized protein</fullName>
    </submittedName>
</protein>
<name>A0ACD4DII1_9NOCA</name>
<dbReference type="EMBL" id="CP107551">
    <property type="protein sequence ID" value="UYP19847.1"/>
    <property type="molecule type" value="Genomic_DNA"/>
</dbReference>
<evidence type="ECO:0000313" key="1">
    <source>
        <dbReference type="EMBL" id="UYP19847.1"/>
    </source>
</evidence>
<gene>
    <name evidence="1" type="ORF">OED52_04620</name>
</gene>
<sequence length="160" mass="16302">MSDGTGFLRELLVATAAGSVSAIGTDPAVLGIGTDPAVLGIGTDPAVRRAADLLPGRVKVAESPARARARFGGREAFGCIYTVAVPEFHTDPGEVAALVPLLAPDAALWVFDEAGPGEDIGALSMRVSTVLARGGFVIVDMLEHGSWVAVWAAAAGRDHG</sequence>
<dbReference type="Proteomes" id="UP001156484">
    <property type="component" value="Chromosome"/>
</dbReference>
<reference evidence="1" key="1">
    <citation type="submission" date="2022-10" db="EMBL/GenBank/DDBJ databases">
        <title>Rhodococcus ferula Z13 complete genome.</title>
        <authorList>
            <person name="Long X."/>
            <person name="Zang M."/>
        </authorList>
    </citation>
    <scope>NUCLEOTIDE SEQUENCE</scope>
    <source>
        <strain evidence="1">Z13</strain>
    </source>
</reference>
<accession>A0ACD4DII1</accession>
<evidence type="ECO:0000313" key="2">
    <source>
        <dbReference type="Proteomes" id="UP001156484"/>
    </source>
</evidence>
<proteinExistence type="predicted"/>